<feature type="compositionally biased region" description="Low complexity" evidence="1">
    <location>
        <begin position="1"/>
        <end position="24"/>
    </location>
</feature>
<gene>
    <name evidence="3" type="ORF">GCM10023147_48900</name>
</gene>
<accession>A0ABP8KFI3</accession>
<name>A0ABP8KFI3_9ACTN</name>
<keyword evidence="2" id="KW-1133">Transmembrane helix</keyword>
<feature type="transmembrane region" description="Helical" evidence="2">
    <location>
        <begin position="49"/>
        <end position="71"/>
    </location>
</feature>
<evidence type="ECO:0000256" key="2">
    <source>
        <dbReference type="SAM" id="Phobius"/>
    </source>
</evidence>
<evidence type="ECO:0000313" key="4">
    <source>
        <dbReference type="Proteomes" id="UP001500635"/>
    </source>
</evidence>
<comment type="caution">
    <text evidence="3">The sequence shown here is derived from an EMBL/GenBank/DDBJ whole genome shotgun (WGS) entry which is preliminary data.</text>
</comment>
<organism evidence="3 4">
    <name type="scientific">Tsukamurella soli</name>
    <dbReference type="NCBI Taxonomy" id="644556"/>
    <lineage>
        <taxon>Bacteria</taxon>
        <taxon>Bacillati</taxon>
        <taxon>Actinomycetota</taxon>
        <taxon>Actinomycetes</taxon>
        <taxon>Mycobacteriales</taxon>
        <taxon>Tsukamurellaceae</taxon>
        <taxon>Tsukamurella</taxon>
    </lineage>
</organism>
<dbReference type="EMBL" id="BAABFR010000141">
    <property type="protein sequence ID" value="GAA4405632.1"/>
    <property type="molecule type" value="Genomic_DNA"/>
</dbReference>
<protein>
    <submittedName>
        <fullName evidence="3">Uncharacterized protein</fullName>
    </submittedName>
</protein>
<reference evidence="4" key="1">
    <citation type="journal article" date="2019" name="Int. J. Syst. Evol. Microbiol.">
        <title>The Global Catalogue of Microorganisms (GCM) 10K type strain sequencing project: providing services to taxonomists for standard genome sequencing and annotation.</title>
        <authorList>
            <consortium name="The Broad Institute Genomics Platform"/>
            <consortium name="The Broad Institute Genome Sequencing Center for Infectious Disease"/>
            <person name="Wu L."/>
            <person name="Ma J."/>
        </authorList>
    </citation>
    <scope>NUCLEOTIDE SEQUENCE [LARGE SCALE GENOMIC DNA]</scope>
    <source>
        <strain evidence="4">JCM 17688</strain>
    </source>
</reference>
<evidence type="ECO:0000313" key="3">
    <source>
        <dbReference type="EMBL" id="GAA4405632.1"/>
    </source>
</evidence>
<proteinExistence type="predicted"/>
<keyword evidence="2" id="KW-0812">Transmembrane</keyword>
<evidence type="ECO:0000256" key="1">
    <source>
        <dbReference type="SAM" id="MobiDB-lite"/>
    </source>
</evidence>
<feature type="region of interest" description="Disordered" evidence="1">
    <location>
        <begin position="1"/>
        <end position="43"/>
    </location>
</feature>
<keyword evidence="2" id="KW-0472">Membrane</keyword>
<sequence>MPSSGARPGPGAAAGRPAAQQYPAPSNPHQYPVSPPTYRRGESMSPASLATAIILAFVALAAIAAVLIVLLNR</sequence>
<keyword evidence="4" id="KW-1185">Reference proteome</keyword>
<dbReference type="Proteomes" id="UP001500635">
    <property type="component" value="Unassembled WGS sequence"/>
</dbReference>